<name>A0A4U5TZ10_COLLU</name>
<dbReference type="AlphaFoldDB" id="A0A4U5TZ10"/>
<evidence type="ECO:0000313" key="3">
    <source>
        <dbReference type="Proteomes" id="UP000298787"/>
    </source>
</evidence>
<dbReference type="Pfam" id="PF15182">
    <property type="entry name" value="OTOS"/>
    <property type="match status" value="1"/>
</dbReference>
<sequence length="97" mass="11064">MHALYASVMLCSLLLGFLPPTGADEADEAGGMEEEREKRTMPYWGMWSSDFFGWFEEMRARAAYEGMEDLARTFWAHFPIGNGLGYDHPEPVPEPEE</sequence>
<dbReference type="EMBL" id="CM014079">
    <property type="protein sequence ID" value="TKS66957.1"/>
    <property type="molecule type" value="Genomic_DNA"/>
</dbReference>
<dbReference type="GO" id="GO:0007605">
    <property type="term" value="P:sensory perception of sound"/>
    <property type="evidence" value="ECO:0007669"/>
    <property type="project" value="InterPro"/>
</dbReference>
<gene>
    <name evidence="2" type="ORF">D9C73_001720</name>
</gene>
<protein>
    <submittedName>
        <fullName evidence="2">Otospiralin</fullName>
    </submittedName>
</protein>
<dbReference type="InterPro" id="IPR028224">
    <property type="entry name" value="Otospiralin"/>
</dbReference>
<reference evidence="2 3" key="1">
    <citation type="submission" date="2019-01" db="EMBL/GenBank/DDBJ databases">
        <title>Genome Assembly of Collichthys lucidus.</title>
        <authorList>
            <person name="Cai M."/>
            <person name="Xiao S."/>
        </authorList>
    </citation>
    <scope>NUCLEOTIDE SEQUENCE [LARGE SCALE GENOMIC DNA]</scope>
    <source>
        <strain evidence="2">JT15FE1705JMU</strain>
        <tissue evidence="2">Muscle</tissue>
    </source>
</reference>
<proteinExistence type="predicted"/>
<dbReference type="PANTHER" id="PTHR35073">
    <property type="entry name" value="OTOSPIRALIN"/>
    <property type="match status" value="1"/>
</dbReference>
<feature type="chain" id="PRO_5020560885" evidence="1">
    <location>
        <begin position="24"/>
        <end position="97"/>
    </location>
</feature>
<evidence type="ECO:0000256" key="1">
    <source>
        <dbReference type="SAM" id="SignalP"/>
    </source>
</evidence>
<dbReference type="PANTHER" id="PTHR35073:SF1">
    <property type="entry name" value="OTOSPIRALIN"/>
    <property type="match status" value="1"/>
</dbReference>
<accession>A0A4U5TZ10</accession>
<evidence type="ECO:0000313" key="2">
    <source>
        <dbReference type="EMBL" id="TKS66957.1"/>
    </source>
</evidence>
<keyword evidence="3" id="KW-1185">Reference proteome</keyword>
<keyword evidence="1" id="KW-0732">Signal</keyword>
<dbReference type="Proteomes" id="UP000298787">
    <property type="component" value="Chromosome 2"/>
</dbReference>
<organism evidence="2 3">
    <name type="scientific">Collichthys lucidus</name>
    <name type="common">Big head croaker</name>
    <name type="synonym">Sciaena lucida</name>
    <dbReference type="NCBI Taxonomy" id="240159"/>
    <lineage>
        <taxon>Eukaryota</taxon>
        <taxon>Metazoa</taxon>
        <taxon>Chordata</taxon>
        <taxon>Craniata</taxon>
        <taxon>Vertebrata</taxon>
        <taxon>Euteleostomi</taxon>
        <taxon>Actinopterygii</taxon>
        <taxon>Neopterygii</taxon>
        <taxon>Teleostei</taxon>
        <taxon>Neoteleostei</taxon>
        <taxon>Acanthomorphata</taxon>
        <taxon>Eupercaria</taxon>
        <taxon>Sciaenidae</taxon>
        <taxon>Collichthys</taxon>
    </lineage>
</organism>
<feature type="signal peptide" evidence="1">
    <location>
        <begin position="1"/>
        <end position="23"/>
    </location>
</feature>
<dbReference type="STRING" id="240159.A0A4U5TZ10"/>